<evidence type="ECO:0008006" key="4">
    <source>
        <dbReference type="Google" id="ProtNLM"/>
    </source>
</evidence>
<evidence type="ECO:0000313" key="3">
    <source>
        <dbReference type="Proteomes" id="UP000249364"/>
    </source>
</evidence>
<dbReference type="Proteomes" id="UP000249364">
    <property type="component" value="Unassembled WGS sequence"/>
</dbReference>
<evidence type="ECO:0000313" key="2">
    <source>
        <dbReference type="EMBL" id="PZX45618.1"/>
    </source>
</evidence>
<proteinExistence type="predicted"/>
<feature type="chain" id="PRO_5016027543" description="5-aminolevulic acid synthase" evidence="1">
    <location>
        <begin position="23"/>
        <end position="133"/>
    </location>
</feature>
<organism evidence="2 3">
    <name type="scientific">Roseinatronobacter thiooxidans</name>
    <dbReference type="NCBI Taxonomy" id="121821"/>
    <lineage>
        <taxon>Bacteria</taxon>
        <taxon>Pseudomonadati</taxon>
        <taxon>Pseudomonadota</taxon>
        <taxon>Alphaproteobacteria</taxon>
        <taxon>Rhodobacterales</taxon>
        <taxon>Paracoccaceae</taxon>
        <taxon>Roseinatronobacter</taxon>
    </lineage>
</organism>
<dbReference type="OrthoDB" id="7859997at2"/>
<accession>A0A2W7QAB4</accession>
<dbReference type="AlphaFoldDB" id="A0A2W7QAB4"/>
<keyword evidence="3" id="KW-1185">Reference proteome</keyword>
<protein>
    <recommendedName>
        <fullName evidence="4">5-aminolevulic acid synthase</fullName>
    </recommendedName>
</protein>
<dbReference type="EMBL" id="QKZQ01000006">
    <property type="protein sequence ID" value="PZX45618.1"/>
    <property type="molecule type" value="Genomic_DNA"/>
</dbReference>
<reference evidence="2 3" key="1">
    <citation type="submission" date="2018-06" db="EMBL/GenBank/DDBJ databases">
        <title>Genomic Encyclopedia of Archaeal and Bacterial Type Strains, Phase II (KMG-II): from individual species to whole genera.</title>
        <authorList>
            <person name="Goeker M."/>
        </authorList>
    </citation>
    <scope>NUCLEOTIDE SEQUENCE [LARGE SCALE GENOMIC DNA]</scope>
    <source>
        <strain evidence="2 3">DSM 13087</strain>
    </source>
</reference>
<sequence length="133" mass="13730">MRFNSIGMAAGLVLATASLATAQDIETEQYQLDGVEVTVLAHTFLSEEEIMTLRLVGQNRDALALFVPEGAGYAALAIAPAEGFVRDGVPVDSAIAIAGLEDIETARASALEACDAARAAGPDCVVALEVAPR</sequence>
<dbReference type="RefSeq" id="WP_143079910.1">
    <property type="nucleotide sequence ID" value="NZ_MEHT01000018.1"/>
</dbReference>
<name>A0A2W7QAB4_9RHOB</name>
<feature type="signal peptide" evidence="1">
    <location>
        <begin position="1"/>
        <end position="22"/>
    </location>
</feature>
<gene>
    <name evidence="2" type="ORF">LY56_01642</name>
</gene>
<dbReference type="STRING" id="121821.GCA_001870675_01053"/>
<keyword evidence="1" id="KW-0732">Signal</keyword>
<comment type="caution">
    <text evidence="2">The sequence shown here is derived from an EMBL/GenBank/DDBJ whole genome shotgun (WGS) entry which is preliminary data.</text>
</comment>
<evidence type="ECO:0000256" key="1">
    <source>
        <dbReference type="SAM" id="SignalP"/>
    </source>
</evidence>